<dbReference type="Pfam" id="PF00075">
    <property type="entry name" value="RNase_H"/>
    <property type="match status" value="1"/>
</dbReference>
<dbReference type="AlphaFoldDB" id="A0A917B0G8"/>
<name>A0A917B0G8_HALAA</name>
<dbReference type="Gene3D" id="3.30.420.10">
    <property type="entry name" value="Ribonuclease H-like superfamily/Ribonuclease H"/>
    <property type="match status" value="1"/>
</dbReference>
<dbReference type="InterPro" id="IPR002156">
    <property type="entry name" value="RNaseH_domain"/>
</dbReference>
<dbReference type="Proteomes" id="UP000660110">
    <property type="component" value="Unassembled WGS sequence"/>
</dbReference>
<sequence>MIEVYTDAATAGNPGPSAVGIYIKDRHKFSKYLGSCSNHEAEFLAVIYALEYCSQHYSGEIISIRSDSQVVVHSADTEHCKNPAYAPLLGKILALHQHFSYVFYKWIPDKENKHADRLAREELKKNQ</sequence>
<dbReference type="EMBL" id="BMEL01000001">
    <property type="protein sequence ID" value="GGF09763.1"/>
    <property type="molecule type" value="Genomic_DNA"/>
</dbReference>
<dbReference type="GO" id="GO:0003676">
    <property type="term" value="F:nucleic acid binding"/>
    <property type="evidence" value="ECO:0007669"/>
    <property type="project" value="InterPro"/>
</dbReference>
<organism evidence="2 3">
    <name type="scientific">Halobacillus andaensis</name>
    <dbReference type="NCBI Taxonomy" id="1176239"/>
    <lineage>
        <taxon>Bacteria</taxon>
        <taxon>Bacillati</taxon>
        <taxon>Bacillota</taxon>
        <taxon>Bacilli</taxon>
        <taxon>Bacillales</taxon>
        <taxon>Bacillaceae</taxon>
        <taxon>Halobacillus</taxon>
    </lineage>
</organism>
<comment type="caution">
    <text evidence="2">The sequence shown here is derived from an EMBL/GenBank/DDBJ whole genome shotgun (WGS) entry which is preliminary data.</text>
</comment>
<reference evidence="2" key="1">
    <citation type="journal article" date="2014" name="Int. J. Syst. Evol. Microbiol.">
        <title>Complete genome sequence of Corynebacterium casei LMG S-19264T (=DSM 44701T), isolated from a smear-ripened cheese.</title>
        <authorList>
            <consortium name="US DOE Joint Genome Institute (JGI-PGF)"/>
            <person name="Walter F."/>
            <person name="Albersmeier A."/>
            <person name="Kalinowski J."/>
            <person name="Ruckert C."/>
        </authorList>
    </citation>
    <scope>NUCLEOTIDE SEQUENCE</scope>
    <source>
        <strain evidence="2">CGMCC 1.12153</strain>
    </source>
</reference>
<dbReference type="RefSeq" id="WP_188375907.1">
    <property type="nucleotide sequence ID" value="NZ_BMEL01000001.1"/>
</dbReference>
<keyword evidence="3" id="KW-1185">Reference proteome</keyword>
<dbReference type="InterPro" id="IPR053151">
    <property type="entry name" value="RNase_H-like"/>
</dbReference>
<dbReference type="GO" id="GO:0004523">
    <property type="term" value="F:RNA-DNA hybrid ribonuclease activity"/>
    <property type="evidence" value="ECO:0007669"/>
    <property type="project" value="InterPro"/>
</dbReference>
<protein>
    <submittedName>
        <fullName evidence="2">Ribonuclease H</fullName>
    </submittedName>
</protein>
<evidence type="ECO:0000313" key="2">
    <source>
        <dbReference type="EMBL" id="GGF09763.1"/>
    </source>
</evidence>
<dbReference type="SUPFAM" id="SSF53098">
    <property type="entry name" value="Ribonuclease H-like"/>
    <property type="match status" value="1"/>
</dbReference>
<evidence type="ECO:0000259" key="1">
    <source>
        <dbReference type="PROSITE" id="PS50879"/>
    </source>
</evidence>
<reference evidence="2" key="2">
    <citation type="submission" date="2020-09" db="EMBL/GenBank/DDBJ databases">
        <authorList>
            <person name="Sun Q."/>
            <person name="Zhou Y."/>
        </authorList>
    </citation>
    <scope>NUCLEOTIDE SEQUENCE</scope>
    <source>
        <strain evidence="2">CGMCC 1.12153</strain>
    </source>
</reference>
<gene>
    <name evidence="2" type="primary">rnhA</name>
    <name evidence="2" type="ORF">GCM10010954_05300</name>
</gene>
<dbReference type="PROSITE" id="PS50879">
    <property type="entry name" value="RNASE_H_1"/>
    <property type="match status" value="1"/>
</dbReference>
<proteinExistence type="predicted"/>
<evidence type="ECO:0000313" key="3">
    <source>
        <dbReference type="Proteomes" id="UP000660110"/>
    </source>
</evidence>
<accession>A0A917B0G8</accession>
<feature type="domain" description="RNase H type-1" evidence="1">
    <location>
        <begin position="1"/>
        <end position="124"/>
    </location>
</feature>
<dbReference type="InterPro" id="IPR036397">
    <property type="entry name" value="RNaseH_sf"/>
</dbReference>
<dbReference type="PANTHER" id="PTHR47723:SF19">
    <property type="entry name" value="POLYNUCLEOTIDYL TRANSFERASE, RIBONUCLEASE H-LIKE SUPERFAMILY PROTEIN"/>
    <property type="match status" value="1"/>
</dbReference>
<dbReference type="PANTHER" id="PTHR47723">
    <property type="entry name" value="OS05G0353850 PROTEIN"/>
    <property type="match status" value="1"/>
</dbReference>
<dbReference type="InterPro" id="IPR012337">
    <property type="entry name" value="RNaseH-like_sf"/>
</dbReference>
<dbReference type="CDD" id="cd09279">
    <property type="entry name" value="RNase_HI_like"/>
    <property type="match status" value="1"/>
</dbReference>